<keyword evidence="1" id="KW-0732">Signal</keyword>
<name>A0A2S1SKC4_9FLAO</name>
<evidence type="ECO:0000256" key="1">
    <source>
        <dbReference type="SAM" id="SignalP"/>
    </source>
</evidence>
<reference evidence="2 3" key="1">
    <citation type="submission" date="2018-05" db="EMBL/GenBank/DDBJ databases">
        <title>Genome sequencing of Flavobacterium sp. HYN0049.</title>
        <authorList>
            <person name="Yi H."/>
            <person name="Baek C."/>
        </authorList>
    </citation>
    <scope>NUCLEOTIDE SEQUENCE [LARGE SCALE GENOMIC DNA]</scope>
    <source>
        <strain evidence="2 3">HYN0049</strain>
    </source>
</reference>
<dbReference type="Proteomes" id="UP000244937">
    <property type="component" value="Chromosome"/>
</dbReference>
<organism evidence="2 3">
    <name type="scientific">Flavobacterium pallidum</name>
    <dbReference type="NCBI Taxonomy" id="2172098"/>
    <lineage>
        <taxon>Bacteria</taxon>
        <taxon>Pseudomonadati</taxon>
        <taxon>Bacteroidota</taxon>
        <taxon>Flavobacteriia</taxon>
        <taxon>Flavobacteriales</taxon>
        <taxon>Flavobacteriaceae</taxon>
        <taxon>Flavobacterium</taxon>
    </lineage>
</organism>
<dbReference type="EMBL" id="CP029187">
    <property type="protein sequence ID" value="AWI26845.1"/>
    <property type="molecule type" value="Genomic_DNA"/>
</dbReference>
<protein>
    <recommendedName>
        <fullName evidence="4">TonB C-terminal domain-containing protein</fullName>
    </recommendedName>
</protein>
<feature type="chain" id="PRO_5015627467" description="TonB C-terminal domain-containing protein" evidence="1">
    <location>
        <begin position="23"/>
        <end position="162"/>
    </location>
</feature>
<dbReference type="Gene3D" id="3.30.1150.10">
    <property type="match status" value="1"/>
</dbReference>
<evidence type="ECO:0000313" key="2">
    <source>
        <dbReference type="EMBL" id="AWI26845.1"/>
    </source>
</evidence>
<dbReference type="OrthoDB" id="883593at2"/>
<dbReference type="KEGG" id="fpal:HYN49_13570"/>
<dbReference type="AlphaFoldDB" id="A0A2S1SKC4"/>
<accession>A0A2S1SKC4</accession>
<keyword evidence="3" id="KW-1185">Reference proteome</keyword>
<dbReference type="RefSeq" id="WP_108904622.1">
    <property type="nucleotide sequence ID" value="NZ_CP029187.1"/>
</dbReference>
<evidence type="ECO:0008006" key="4">
    <source>
        <dbReference type="Google" id="ProtNLM"/>
    </source>
</evidence>
<gene>
    <name evidence="2" type="ORF">HYN49_13570</name>
</gene>
<evidence type="ECO:0000313" key="3">
    <source>
        <dbReference type="Proteomes" id="UP000244937"/>
    </source>
</evidence>
<feature type="signal peptide" evidence="1">
    <location>
        <begin position="1"/>
        <end position="22"/>
    </location>
</feature>
<sequence>MKTLIITAIFFLLSVSDLSAQAENKAFALCSEKINYSVDDMQLKQKFGQSLLTPNSNPNFGGGITELKKYFSENTLNNSKAKGIVFRVHVGFIVNCSGKAGSFELVNNGKGDLKILADEVLNIVAKMPQKWEAAMVDGKSIDSYQILSFTILDGDLSKVSYR</sequence>
<proteinExistence type="predicted"/>